<sequence>MSSSGDGRDGAIYNYDANGNLISGGGRTYTYNLENKPLTISHNGETTSFVYDGDGGRVKKIAGTTTTRYIDRFYECDNTSCTRFIFAGDTRIASVAVTTGAVHYWHQDHLGSSSVITDGTGALVQTLTYYPYGETRTNESSATPTVDVPYKYTDQELDNETGLYNYNARLYDAEIGRFISPDSIVQNYTDPQTLNRYSYARNSPLLYTDPSGHIFGIDDILIGVAIGAILRGTTSAVTGGDFLQGMAIGAVTGGFMGGASAITSGIAATAEQAALIYGLAGGGAGATSSAMTRSDIGMGALTGSVFGAASSFGTPSFRPFGNMEWGSIGNRLFNSALTGSVFGATYAGITGGEIGRAAMWGAVGWAAGEAANMAIGHAYGYIASDMTKPTFNDGVFVYNVDTPGLVTFGNVIAGPEIQLGDPLYRDKQLVPGKTIRDHEVGHMPQGTQFGLAYIPAHAASLTVGGAVGFINGTGFIDGSHRFGLLERYYHPVPQW</sequence>
<feature type="domain" description="Teneurin-like YD-shell" evidence="2">
    <location>
        <begin position="72"/>
        <end position="204"/>
    </location>
</feature>
<keyword evidence="1" id="KW-0677">Repeat</keyword>
<dbReference type="InterPro" id="IPR022385">
    <property type="entry name" value="Rhs_assc_core"/>
</dbReference>
<accession>A0AA86MYJ8</accession>
<dbReference type="NCBIfam" id="TIGR03696">
    <property type="entry name" value="Rhs_assc_core"/>
    <property type="match status" value="1"/>
</dbReference>
<reference evidence="3" key="1">
    <citation type="submission" date="2022-10" db="EMBL/GenBank/DDBJ databases">
        <authorList>
            <person name="Koch H."/>
        </authorList>
    </citation>
    <scope>NUCLEOTIDE SEQUENCE</scope>
    <source>
        <strain evidence="3">DNF</strain>
    </source>
</reference>
<dbReference type="Gene3D" id="2.180.10.10">
    <property type="entry name" value="RHS repeat-associated core"/>
    <property type="match status" value="1"/>
</dbReference>
<evidence type="ECO:0000259" key="2">
    <source>
        <dbReference type="Pfam" id="PF25023"/>
    </source>
</evidence>
<dbReference type="KEGG" id="nti:DNFV4_01724"/>
<dbReference type="PANTHER" id="PTHR32305">
    <property type="match status" value="1"/>
</dbReference>
<dbReference type="Proteomes" id="UP001179121">
    <property type="component" value="Chromosome"/>
</dbReference>
<organism evidence="3 4">
    <name type="scientific">Nitrospira tepida</name>
    <dbReference type="NCBI Taxonomy" id="2973512"/>
    <lineage>
        <taxon>Bacteria</taxon>
        <taxon>Pseudomonadati</taxon>
        <taxon>Nitrospirota</taxon>
        <taxon>Nitrospiria</taxon>
        <taxon>Nitrospirales</taxon>
        <taxon>Nitrospiraceae</taxon>
        <taxon>Nitrospira</taxon>
    </lineage>
</organism>
<dbReference type="RefSeq" id="WP_289268230.1">
    <property type="nucleotide sequence ID" value="NZ_OX365700.1"/>
</dbReference>
<evidence type="ECO:0000256" key="1">
    <source>
        <dbReference type="ARBA" id="ARBA00022737"/>
    </source>
</evidence>
<name>A0AA86MYJ8_9BACT</name>
<gene>
    <name evidence="3" type="ORF">DNFV4_01724</name>
</gene>
<dbReference type="PANTHER" id="PTHR32305:SF15">
    <property type="entry name" value="PROTEIN RHSA-RELATED"/>
    <property type="match status" value="1"/>
</dbReference>
<protein>
    <recommendedName>
        <fullName evidence="2">Teneurin-like YD-shell domain-containing protein</fullName>
    </recommendedName>
</protein>
<proteinExistence type="predicted"/>
<dbReference type="AlphaFoldDB" id="A0AA86MYJ8"/>
<dbReference type="InterPro" id="IPR050708">
    <property type="entry name" value="T6SS_VgrG/RHS"/>
</dbReference>
<dbReference type="Pfam" id="PF25023">
    <property type="entry name" value="TEN_YD-shell"/>
    <property type="match status" value="1"/>
</dbReference>
<evidence type="ECO:0000313" key="3">
    <source>
        <dbReference type="EMBL" id="CAI4031299.1"/>
    </source>
</evidence>
<evidence type="ECO:0000313" key="4">
    <source>
        <dbReference type="Proteomes" id="UP001179121"/>
    </source>
</evidence>
<keyword evidence="4" id="KW-1185">Reference proteome</keyword>
<dbReference type="InterPro" id="IPR056823">
    <property type="entry name" value="TEN-like_YD-shell"/>
</dbReference>
<dbReference type="EMBL" id="OX365700">
    <property type="protein sequence ID" value="CAI4031299.1"/>
    <property type="molecule type" value="Genomic_DNA"/>
</dbReference>